<protein>
    <submittedName>
        <fullName evidence="3">Uracil-regulated protein 1</fullName>
    </submittedName>
</protein>
<evidence type="ECO:0000259" key="2">
    <source>
        <dbReference type="Pfam" id="PF12471"/>
    </source>
</evidence>
<evidence type="ECO:0000313" key="3">
    <source>
        <dbReference type="EMBL" id="TVY19072.1"/>
    </source>
</evidence>
<dbReference type="Proteomes" id="UP000469559">
    <property type="component" value="Unassembled WGS sequence"/>
</dbReference>
<feature type="compositionally biased region" description="Low complexity" evidence="1">
    <location>
        <begin position="79"/>
        <end position="88"/>
    </location>
</feature>
<evidence type="ECO:0000256" key="1">
    <source>
        <dbReference type="SAM" id="MobiDB-lite"/>
    </source>
</evidence>
<gene>
    <name evidence="3" type="primary">urg1_1</name>
    <name evidence="3" type="ORF">LARI1_G000857</name>
</gene>
<comment type="caution">
    <text evidence="3">The sequence shown here is derived from an EMBL/GenBank/DDBJ whole genome shotgun (WGS) entry which is preliminary data.</text>
</comment>
<evidence type="ECO:0000313" key="4">
    <source>
        <dbReference type="Proteomes" id="UP000469559"/>
    </source>
</evidence>
<dbReference type="PANTHER" id="PTHR47259">
    <property type="match status" value="1"/>
</dbReference>
<accession>A0A8T9BLL4</accession>
<keyword evidence="4" id="KW-1185">Reference proteome</keyword>
<dbReference type="InterPro" id="IPR022163">
    <property type="entry name" value="GTP_CH_N"/>
</dbReference>
<feature type="compositionally biased region" description="Low complexity" evidence="1">
    <location>
        <begin position="56"/>
        <end position="66"/>
    </location>
</feature>
<reference evidence="3 4" key="1">
    <citation type="submission" date="2018-05" db="EMBL/GenBank/DDBJ databases">
        <title>Whole genome sequencing for identification of molecular markers to develop diagnostic detection tools for the regulated plant pathogen Lachnellula willkommii.</title>
        <authorList>
            <person name="Giroux E."/>
            <person name="Bilodeau G."/>
        </authorList>
    </citation>
    <scope>NUCLEOTIDE SEQUENCE [LARGE SCALE GENOMIC DNA]</scope>
    <source>
        <strain evidence="3 4">CBS 203.66</strain>
    </source>
</reference>
<dbReference type="PANTHER" id="PTHR47259:SF2">
    <property type="entry name" value="URACIL-REGULATED PROTEIN 1"/>
    <property type="match status" value="1"/>
</dbReference>
<dbReference type="AlphaFoldDB" id="A0A8T9BLL4"/>
<sequence length="236" mass="25554">MSSSTPDQTALMKEVLEAVKTLQINQVQLAANVDAISGRVNVLAGMKEVRDVANDSSSKPSTVSKSIDTSATEPDPSDDLVPSSPSLPATQLDGVKESTQIAVAPKSGSTSRIILTTYPSQSGINPLPMDWGNLDPQLRGPVVVSRTQSTIRRRNAHGGSYSIYYALAVASKEIKEDHRPDFTNTEPAANIGPFKQWADKKKIVSMDPLGHLAPWLFSETIEKENELEQSVREGRL</sequence>
<dbReference type="EMBL" id="QGMF01000128">
    <property type="protein sequence ID" value="TVY19072.1"/>
    <property type="molecule type" value="Genomic_DNA"/>
</dbReference>
<name>A0A8T9BLL4_9HELO</name>
<dbReference type="OrthoDB" id="57939at2759"/>
<feature type="region of interest" description="Disordered" evidence="1">
    <location>
        <begin position="51"/>
        <end position="96"/>
    </location>
</feature>
<proteinExistence type="predicted"/>
<organism evidence="3 4">
    <name type="scientific">Lachnellula arida</name>
    <dbReference type="NCBI Taxonomy" id="1316785"/>
    <lineage>
        <taxon>Eukaryota</taxon>
        <taxon>Fungi</taxon>
        <taxon>Dikarya</taxon>
        <taxon>Ascomycota</taxon>
        <taxon>Pezizomycotina</taxon>
        <taxon>Leotiomycetes</taxon>
        <taxon>Helotiales</taxon>
        <taxon>Lachnaceae</taxon>
        <taxon>Lachnellula</taxon>
    </lineage>
</organism>
<feature type="domain" description="GTP cyclohydrolase N-terminal" evidence="2">
    <location>
        <begin position="112"/>
        <end position="228"/>
    </location>
</feature>
<dbReference type="Pfam" id="PF12471">
    <property type="entry name" value="GTP_CH_N"/>
    <property type="match status" value="1"/>
</dbReference>